<comment type="caution">
    <text evidence="5">The sequence shown here is derived from an EMBL/GenBank/DDBJ whole genome shotgun (WGS) entry which is preliminary data.</text>
</comment>
<proteinExistence type="inferred from homology"/>
<evidence type="ECO:0000256" key="2">
    <source>
        <dbReference type="RuleBase" id="RU003749"/>
    </source>
</evidence>
<dbReference type="EMBL" id="JACCBA010000001">
    <property type="protein sequence ID" value="NYD52280.1"/>
    <property type="molecule type" value="Genomic_DNA"/>
</dbReference>
<name>A0A7Y9ESE9_9ACTN</name>
<dbReference type="PANTHER" id="PTHR33495">
    <property type="entry name" value="ANTI-SIGMA FACTOR ANTAGONIST TM_1081-RELATED-RELATED"/>
    <property type="match status" value="1"/>
</dbReference>
<dbReference type="InterPro" id="IPR002645">
    <property type="entry name" value="STAS_dom"/>
</dbReference>
<dbReference type="GO" id="GO:0043856">
    <property type="term" value="F:anti-sigma factor antagonist activity"/>
    <property type="evidence" value="ECO:0007669"/>
    <property type="project" value="InterPro"/>
</dbReference>
<dbReference type="PROSITE" id="PS50801">
    <property type="entry name" value="STAS"/>
    <property type="match status" value="1"/>
</dbReference>
<dbReference type="AlphaFoldDB" id="A0A7Y9ESE9"/>
<dbReference type="SUPFAM" id="SSF52091">
    <property type="entry name" value="SpoIIaa-like"/>
    <property type="match status" value="1"/>
</dbReference>
<dbReference type="RefSeq" id="WP_179848506.1">
    <property type="nucleotide sequence ID" value="NZ_JACCBA010000001.1"/>
</dbReference>
<feature type="domain" description="STAS" evidence="4">
    <location>
        <begin position="47"/>
        <end position="160"/>
    </location>
</feature>
<dbReference type="InterPro" id="IPR036513">
    <property type="entry name" value="STAS_dom_sf"/>
</dbReference>
<evidence type="ECO:0000256" key="1">
    <source>
        <dbReference type="ARBA" id="ARBA00009013"/>
    </source>
</evidence>
<keyword evidence="6" id="KW-1185">Reference proteome</keyword>
<dbReference type="Pfam" id="PF01740">
    <property type="entry name" value="STAS"/>
    <property type="match status" value="1"/>
</dbReference>
<gene>
    <name evidence="5" type="ORF">BJY14_008263</name>
</gene>
<organism evidence="5 6">
    <name type="scientific">Actinomadura luteofluorescens</name>
    <dbReference type="NCBI Taxonomy" id="46163"/>
    <lineage>
        <taxon>Bacteria</taxon>
        <taxon>Bacillati</taxon>
        <taxon>Actinomycetota</taxon>
        <taxon>Actinomycetes</taxon>
        <taxon>Streptosporangiales</taxon>
        <taxon>Thermomonosporaceae</taxon>
        <taxon>Actinomadura</taxon>
    </lineage>
</organism>
<sequence>MTEETRRTARAGRRPPEVRCRAGAVQAATVPDAFPDAPGAYADDGLRIEAARVEAGTAVVAVAGEIDLRTAGPLRDRLVETHGRLSGTGPRRLVADFAAVPFCDAAGLGALVAAHNQISAAGGEIALAGVRPAQLRLFKITGLHRLFAIHRDVEAALSGQDSPTRSG</sequence>
<dbReference type="Proteomes" id="UP000529783">
    <property type="component" value="Unassembled WGS sequence"/>
</dbReference>
<dbReference type="Gene3D" id="3.30.750.24">
    <property type="entry name" value="STAS domain"/>
    <property type="match status" value="1"/>
</dbReference>
<reference evidence="5 6" key="1">
    <citation type="submission" date="2020-07" db="EMBL/GenBank/DDBJ databases">
        <title>Sequencing the genomes of 1000 actinobacteria strains.</title>
        <authorList>
            <person name="Klenk H.-P."/>
        </authorList>
    </citation>
    <scope>NUCLEOTIDE SEQUENCE [LARGE SCALE GENOMIC DNA]</scope>
    <source>
        <strain evidence="5 6">DSM 40398</strain>
    </source>
</reference>
<dbReference type="PANTHER" id="PTHR33495:SF2">
    <property type="entry name" value="ANTI-SIGMA FACTOR ANTAGONIST TM_1081-RELATED"/>
    <property type="match status" value="1"/>
</dbReference>
<evidence type="ECO:0000256" key="3">
    <source>
        <dbReference type="SAM" id="MobiDB-lite"/>
    </source>
</evidence>
<evidence type="ECO:0000259" key="4">
    <source>
        <dbReference type="PROSITE" id="PS50801"/>
    </source>
</evidence>
<protein>
    <recommendedName>
        <fullName evidence="2">Anti-sigma factor antagonist</fullName>
    </recommendedName>
</protein>
<comment type="similarity">
    <text evidence="1 2">Belongs to the anti-sigma-factor antagonist family.</text>
</comment>
<dbReference type="CDD" id="cd07043">
    <property type="entry name" value="STAS_anti-anti-sigma_factors"/>
    <property type="match status" value="1"/>
</dbReference>
<evidence type="ECO:0000313" key="6">
    <source>
        <dbReference type="Proteomes" id="UP000529783"/>
    </source>
</evidence>
<dbReference type="NCBIfam" id="TIGR00377">
    <property type="entry name" value="ant_ant_sig"/>
    <property type="match status" value="1"/>
</dbReference>
<dbReference type="InterPro" id="IPR003658">
    <property type="entry name" value="Anti-sigma_ant"/>
</dbReference>
<evidence type="ECO:0000313" key="5">
    <source>
        <dbReference type="EMBL" id="NYD52280.1"/>
    </source>
</evidence>
<accession>A0A7Y9ESE9</accession>
<feature type="region of interest" description="Disordered" evidence="3">
    <location>
        <begin position="1"/>
        <end position="20"/>
    </location>
</feature>